<dbReference type="RefSeq" id="WP_194288340.1">
    <property type="nucleotide sequence ID" value="NZ_BAAAIK010000001.1"/>
</dbReference>
<dbReference type="Proteomes" id="UP000319516">
    <property type="component" value="Unassembled WGS sequence"/>
</dbReference>
<reference evidence="2 3" key="1">
    <citation type="submission" date="2019-06" db="EMBL/GenBank/DDBJ databases">
        <title>Sequencing the genomes of 1000 actinobacteria strains.</title>
        <authorList>
            <person name="Klenk H.-P."/>
        </authorList>
    </citation>
    <scope>NUCLEOTIDE SEQUENCE [LARGE SCALE GENOMIC DNA]</scope>
    <source>
        <strain evidence="2 3">DSM 12335</strain>
    </source>
</reference>
<accession>A0A542YV62</accession>
<evidence type="ECO:0000313" key="2">
    <source>
        <dbReference type="EMBL" id="TQL51963.1"/>
    </source>
</evidence>
<feature type="region of interest" description="Disordered" evidence="1">
    <location>
        <begin position="1"/>
        <end position="29"/>
    </location>
</feature>
<keyword evidence="3" id="KW-1185">Reference proteome</keyword>
<evidence type="ECO:0008006" key="4">
    <source>
        <dbReference type="Google" id="ProtNLM"/>
    </source>
</evidence>
<dbReference type="EMBL" id="VFOP01000001">
    <property type="protein sequence ID" value="TQL51963.1"/>
    <property type="molecule type" value="Genomic_DNA"/>
</dbReference>
<name>A0A542YV62_9MICO</name>
<evidence type="ECO:0000313" key="3">
    <source>
        <dbReference type="Proteomes" id="UP000319516"/>
    </source>
</evidence>
<gene>
    <name evidence="2" type="ORF">FB467_3130</name>
</gene>
<proteinExistence type="predicted"/>
<comment type="caution">
    <text evidence="2">The sequence shown here is derived from an EMBL/GenBank/DDBJ whole genome shotgun (WGS) entry which is preliminary data.</text>
</comment>
<evidence type="ECO:0000256" key="1">
    <source>
        <dbReference type="SAM" id="MobiDB-lite"/>
    </source>
</evidence>
<feature type="compositionally biased region" description="Basic residues" evidence="1">
    <location>
        <begin position="1"/>
        <end position="17"/>
    </location>
</feature>
<sequence>MPRSNRPRGRRGARRSGRPSGPRPLQLPATTQVEFAGQAWTVRQVRGNDTGRSFRCPGCQQELSAALGHTVVWPSEGMQGLENRRHWHTACWNARGTRPPGGSWA</sequence>
<protein>
    <recommendedName>
        <fullName evidence="4">ATP/GTP-binding protein</fullName>
    </recommendedName>
</protein>
<organism evidence="2 3">
    <name type="scientific">Ornithinicoccus hortensis</name>
    <dbReference type="NCBI Taxonomy" id="82346"/>
    <lineage>
        <taxon>Bacteria</taxon>
        <taxon>Bacillati</taxon>
        <taxon>Actinomycetota</taxon>
        <taxon>Actinomycetes</taxon>
        <taxon>Micrococcales</taxon>
        <taxon>Intrasporangiaceae</taxon>
        <taxon>Ornithinicoccus</taxon>
    </lineage>
</organism>
<dbReference type="AlphaFoldDB" id="A0A542YV62"/>